<feature type="transmembrane region" description="Helical" evidence="1">
    <location>
        <begin position="128"/>
        <end position="149"/>
    </location>
</feature>
<reference evidence="2 3" key="1">
    <citation type="submission" date="2019-09" db="EMBL/GenBank/DDBJ databases">
        <title>NBRP : Genome information of microbial organism related human and environment.</title>
        <authorList>
            <person name="Hattori M."/>
            <person name="Oshima K."/>
            <person name="Inaba H."/>
            <person name="Suda W."/>
            <person name="Sakamoto M."/>
            <person name="Iino T."/>
            <person name="Kitahara M."/>
            <person name="Oshida Y."/>
            <person name="Iida T."/>
            <person name="Kudo T."/>
            <person name="Itoh T."/>
            <person name="Ohkuma M."/>
        </authorList>
    </citation>
    <scope>NUCLEOTIDE SEQUENCE [LARGE SCALE GENOMIC DNA]</scope>
    <source>
        <strain evidence="2 3">Hi-2</strain>
    </source>
</reference>
<evidence type="ECO:0000313" key="3">
    <source>
        <dbReference type="Proteomes" id="UP000322084"/>
    </source>
</evidence>
<protein>
    <recommendedName>
        <fullName evidence="4">DUF2157 domain-containing protein</fullName>
    </recommendedName>
</protein>
<sequence length="395" mass="42130">MAMTRDKAARRLDAIAGFRDEQQRLEDLGLLGLSKADRQKIRAYHDEVLADLSGAHDLSADQASEPVHWGMRMAATAGIVALVLLGFAALDYLWPDMGNWARALVAFAVPIGFVALAEGLYAGGRSPYFTAMMAGLATLAFAGGMVVLARLFNQPLGLEFGLFASGFAVAFGHRYDSRALAVPGLVCAGGFLAAIMSLLDGRMWMALWGRMDGIFLAGLALFVVGLFSNGLFFLGSFAAMRPAWRLAGVLLAGGGLILLGFKGHSALGYAPSVVAAGYQGLAVVLLMAVFIVGLWKGWREVLYGALIMLGLFVASRFYDWFAASLPDVLVALGGLFLFAGFLWLWGLCAGWRRANLWGARHEADFFPLFRSFLGLSFGSAVLSCGHGHAADIGNA</sequence>
<dbReference type="EMBL" id="BKCL01000002">
    <property type="protein sequence ID" value="GEQ97039.1"/>
    <property type="molecule type" value="Genomic_DNA"/>
</dbReference>
<feature type="transmembrane region" description="Helical" evidence="1">
    <location>
        <begin position="243"/>
        <end position="261"/>
    </location>
</feature>
<keyword evidence="1" id="KW-0812">Transmembrane</keyword>
<dbReference type="AlphaFoldDB" id="A0A5A7MQ96"/>
<feature type="transmembrane region" description="Helical" evidence="1">
    <location>
        <begin position="179"/>
        <end position="199"/>
    </location>
</feature>
<gene>
    <name evidence="2" type="ORF">JCM17844_06760</name>
</gene>
<name>A0A5A7MQ96_9PROT</name>
<dbReference type="RefSeq" id="WP_149999620.1">
    <property type="nucleotide sequence ID" value="NZ_BKCL01000002.1"/>
</dbReference>
<feature type="transmembrane region" description="Helical" evidence="1">
    <location>
        <begin position="74"/>
        <end position="94"/>
    </location>
</feature>
<comment type="caution">
    <text evidence="2">The sequence shown here is derived from an EMBL/GenBank/DDBJ whole genome shotgun (WGS) entry which is preliminary data.</text>
</comment>
<feature type="transmembrane region" description="Helical" evidence="1">
    <location>
        <begin position="155"/>
        <end position="172"/>
    </location>
</feature>
<evidence type="ECO:0000313" key="2">
    <source>
        <dbReference type="EMBL" id="GEQ97039.1"/>
    </source>
</evidence>
<feature type="transmembrane region" description="Helical" evidence="1">
    <location>
        <begin position="100"/>
        <end position="121"/>
    </location>
</feature>
<proteinExistence type="predicted"/>
<evidence type="ECO:0008006" key="4">
    <source>
        <dbReference type="Google" id="ProtNLM"/>
    </source>
</evidence>
<accession>A0A5A7MQ96</accession>
<organism evidence="2 3">
    <name type="scientific">Iodidimonas gelatinilytica</name>
    <dbReference type="NCBI Taxonomy" id="1236966"/>
    <lineage>
        <taxon>Bacteria</taxon>
        <taxon>Pseudomonadati</taxon>
        <taxon>Pseudomonadota</taxon>
        <taxon>Alphaproteobacteria</taxon>
        <taxon>Iodidimonadales</taxon>
        <taxon>Iodidimonadaceae</taxon>
        <taxon>Iodidimonas</taxon>
    </lineage>
</organism>
<feature type="transmembrane region" description="Helical" evidence="1">
    <location>
        <begin position="330"/>
        <end position="351"/>
    </location>
</feature>
<keyword evidence="1" id="KW-1133">Transmembrane helix</keyword>
<feature type="transmembrane region" description="Helical" evidence="1">
    <location>
        <begin position="273"/>
        <end position="294"/>
    </location>
</feature>
<feature type="transmembrane region" description="Helical" evidence="1">
    <location>
        <begin position="301"/>
        <end position="318"/>
    </location>
</feature>
<feature type="transmembrane region" description="Helical" evidence="1">
    <location>
        <begin position="214"/>
        <end position="234"/>
    </location>
</feature>
<evidence type="ECO:0000256" key="1">
    <source>
        <dbReference type="SAM" id="Phobius"/>
    </source>
</evidence>
<keyword evidence="1" id="KW-0472">Membrane</keyword>
<dbReference type="Proteomes" id="UP000322084">
    <property type="component" value="Unassembled WGS sequence"/>
</dbReference>